<accession>A0A6J5L2Z3</accession>
<proteinExistence type="predicted"/>
<organism evidence="1">
    <name type="scientific">uncultured Caudovirales phage</name>
    <dbReference type="NCBI Taxonomy" id="2100421"/>
    <lineage>
        <taxon>Viruses</taxon>
        <taxon>Duplodnaviria</taxon>
        <taxon>Heunggongvirae</taxon>
        <taxon>Uroviricota</taxon>
        <taxon>Caudoviricetes</taxon>
        <taxon>Peduoviridae</taxon>
        <taxon>Maltschvirus</taxon>
        <taxon>Maltschvirus maltsch</taxon>
    </lineage>
</organism>
<evidence type="ECO:0000313" key="1">
    <source>
        <dbReference type="EMBL" id="CAB4128721.1"/>
    </source>
</evidence>
<gene>
    <name evidence="1" type="ORF">UFOVP112_63</name>
</gene>
<name>A0A6J5L2Z3_9CAUD</name>
<sequence length="409" mass="47346">MTSSFINATTTQPSFVPTSSYASKWNGQYNDENSFYVSLKERIDQTILPLPYTTQLGVHAAIKNACKVFEGNNPQIKSLKDIELCEAVMRPLSDILIDSTMQRKLDLAWVLHILKNFNEVKIQPIRIYKVKQSTEYVAYGKDGLYAAWDGQHTVIALYIICVYILGEDPSKFMIPTVITKAEKKAEIRDLFIGENSEESKKLLEKIDLYMQYVYGVRVDGANIQHWVEAEKKQQHLEQADIFVTHEKFHNVKESGAISRMQEINSYNSDIIRKFSLYAATVLQGKDRPIASQEIEIMCGWFDMAKTAGVDYTDEEIVDLAMHVDLLFNANFHESSEFWEKARTAYENWWEKYYSGVAEEYRPSRMSFTKNWRNGGTFLWHQLKKTWEGRIPRSNLNTPFQPVAKDLFNV</sequence>
<reference evidence="1" key="1">
    <citation type="submission" date="2020-04" db="EMBL/GenBank/DDBJ databases">
        <authorList>
            <person name="Chiriac C."/>
            <person name="Salcher M."/>
            <person name="Ghai R."/>
            <person name="Kavagutti S V."/>
        </authorList>
    </citation>
    <scope>NUCLEOTIDE SEQUENCE</scope>
</reference>
<dbReference type="EMBL" id="LR796233">
    <property type="protein sequence ID" value="CAB4128721.1"/>
    <property type="molecule type" value="Genomic_DNA"/>
</dbReference>
<protein>
    <submittedName>
        <fullName evidence="1">Uncharacterized protein</fullName>
    </submittedName>
</protein>